<dbReference type="PROSITE" id="PS00028">
    <property type="entry name" value="ZINC_FINGER_C2H2_1"/>
    <property type="match status" value="9"/>
</dbReference>
<dbReference type="SMART" id="SM00868">
    <property type="entry name" value="zf-AD"/>
    <property type="match status" value="2"/>
</dbReference>
<evidence type="ECO:0000259" key="7">
    <source>
        <dbReference type="PROSITE" id="PS50157"/>
    </source>
</evidence>
<feature type="domain" description="C2H2-type" evidence="7">
    <location>
        <begin position="525"/>
        <end position="552"/>
    </location>
</feature>
<protein>
    <submittedName>
        <fullName evidence="10">Zinc finger protein 91 isoform X2</fullName>
    </submittedName>
</protein>
<dbReference type="InterPro" id="IPR012934">
    <property type="entry name" value="Znf_AD"/>
</dbReference>
<dbReference type="RefSeq" id="XP_023941507.2">
    <property type="nucleotide sequence ID" value="XM_024085739.2"/>
</dbReference>
<feature type="domain" description="C2H2-type" evidence="7">
    <location>
        <begin position="672"/>
        <end position="695"/>
    </location>
</feature>
<dbReference type="InterPro" id="IPR013087">
    <property type="entry name" value="Znf_C2H2_type"/>
</dbReference>
<feature type="binding site" evidence="6">
    <location>
        <position position="109"/>
    </location>
    <ligand>
        <name>Zn(2+)</name>
        <dbReference type="ChEBI" id="CHEBI:29105"/>
    </ligand>
</feature>
<dbReference type="PANTHER" id="PTHR24379">
    <property type="entry name" value="KRAB AND ZINC FINGER DOMAIN-CONTAINING"/>
    <property type="match status" value="1"/>
</dbReference>
<evidence type="ECO:0000256" key="1">
    <source>
        <dbReference type="ARBA" id="ARBA00022723"/>
    </source>
</evidence>
<keyword evidence="2" id="KW-0677">Repeat</keyword>
<dbReference type="GO" id="GO:0000981">
    <property type="term" value="F:DNA-binding transcription factor activity, RNA polymerase II-specific"/>
    <property type="evidence" value="ECO:0007669"/>
    <property type="project" value="TreeGrafter"/>
</dbReference>
<organism evidence="9 10">
    <name type="scientific">Bicyclus anynana</name>
    <name type="common">Squinting bush brown butterfly</name>
    <dbReference type="NCBI Taxonomy" id="110368"/>
    <lineage>
        <taxon>Eukaryota</taxon>
        <taxon>Metazoa</taxon>
        <taxon>Ecdysozoa</taxon>
        <taxon>Arthropoda</taxon>
        <taxon>Hexapoda</taxon>
        <taxon>Insecta</taxon>
        <taxon>Pterygota</taxon>
        <taxon>Neoptera</taxon>
        <taxon>Endopterygota</taxon>
        <taxon>Lepidoptera</taxon>
        <taxon>Glossata</taxon>
        <taxon>Ditrysia</taxon>
        <taxon>Papilionoidea</taxon>
        <taxon>Nymphalidae</taxon>
        <taxon>Satyrinae</taxon>
        <taxon>Satyrini</taxon>
        <taxon>Mycalesina</taxon>
        <taxon>Bicyclus</taxon>
    </lineage>
</organism>
<sequence>MNQEFVNKYVKCYERLRNKTVLVGSQEKKQDDFREPLTTKNAVKYLLQGSLRLRVCRYCLNITSRLSEFDEVLTLAVDGALHEVTIRDIVASFHPYKVADDANFPNKICNECVNRAISCYLFTQQCDRAERALRNCFDDIYDKFEKLDSLEPIKRRGKRKLHPNPNIIYAEHEEVIDYAEPVINIVNVTNQCTVPSNTMSELECQKCWQVLPNVESLLNHENSHPKSMWYNCRLCGKSFVKRSLLRKHIKHTHKQNKETIDEYNDENFKCVVCGTENKSLTEHLQHNENHKFSSLVKSLLQRKVDTLCTVCLDRSSHLMNMNDVVHLHGGYSGSMGDKSIQNILTATIPDINLTTYTGTKICDKCYNHAISSYVFIIKIRHVRSRLNTCLSGMLDKLSSIDDSDKNLMIEISQDTILPIFELDEVEEPPKIYDEYEILEDEFRISDSESCDSIESDSLNDTDHNFDVKPLNNVNKSAIKTYTNVKKLVNGYQNDYGNSIFRDVCSEFLTFNKKFNRPKHIPKYRYTCPFCNKHFISDYFLKKHILKHIQRKVQCNICLHYFNSKFSLFEHKKAAHILQLEEYMTCKCCGRTFSNIKKMKSHQKSHRIKDCQLCDKLFLLQKHYDIHMQRHAIKFNAYKNEDVQTCSFCQKACSNENELSLHVNKVHLQMKPYSCDMCDRQFYTETNLSSHKKLHSLFSKENCAFCRKTFKCRKDLVVHVRKHIGMKPHVCPVCRQTFYSDGNLKKHMRIFHGGIYSCRLCRSVLPSQLELKSHINLIHSSM</sequence>
<dbReference type="SUPFAM" id="SSF57716">
    <property type="entry name" value="Glucocorticoid receptor-like (DNA-binding domain)"/>
    <property type="match status" value="1"/>
</dbReference>
<name>A0A6J1N8U4_BICAN</name>
<dbReference type="GO" id="GO:0005634">
    <property type="term" value="C:nucleus"/>
    <property type="evidence" value="ECO:0007669"/>
    <property type="project" value="InterPro"/>
</dbReference>
<dbReference type="Pfam" id="PF07776">
    <property type="entry name" value="zf-AD"/>
    <property type="match status" value="1"/>
</dbReference>
<keyword evidence="3 5" id="KW-0863">Zinc-finger</keyword>
<feature type="domain" description="C2H2-type" evidence="7">
    <location>
        <begin position="728"/>
        <end position="756"/>
    </location>
</feature>
<dbReference type="GO" id="GO:0008270">
    <property type="term" value="F:zinc ion binding"/>
    <property type="evidence" value="ECO:0007669"/>
    <property type="project" value="UniProtKB-UniRule"/>
</dbReference>
<feature type="domain" description="ZAD" evidence="8">
    <location>
        <begin position="54"/>
        <end position="136"/>
    </location>
</feature>
<feature type="domain" description="C2H2-type" evidence="7">
    <location>
        <begin position="700"/>
        <end position="727"/>
    </location>
</feature>
<evidence type="ECO:0000313" key="10">
    <source>
        <dbReference type="RefSeq" id="XP_023941507.2"/>
    </source>
</evidence>
<accession>A0A6J1N8U4</accession>
<feature type="domain" description="C2H2-type" evidence="7">
    <location>
        <begin position="643"/>
        <end position="671"/>
    </location>
</feature>
<proteinExistence type="predicted"/>
<dbReference type="SMART" id="SM00355">
    <property type="entry name" value="ZnF_C2H2"/>
    <property type="match status" value="12"/>
</dbReference>
<dbReference type="Proteomes" id="UP001652582">
    <property type="component" value="Chromosome 18"/>
</dbReference>
<evidence type="ECO:0000256" key="5">
    <source>
        <dbReference type="PROSITE-ProRule" id="PRU00042"/>
    </source>
</evidence>
<feature type="domain" description="C2H2-type" evidence="7">
    <location>
        <begin position="755"/>
        <end position="781"/>
    </location>
</feature>
<feature type="binding site" evidence="6">
    <location>
        <position position="112"/>
    </location>
    <ligand>
        <name>Zn(2+)</name>
        <dbReference type="ChEBI" id="CHEBI:29105"/>
    </ligand>
</feature>
<gene>
    <name evidence="10" type="primary">LOC112048263</name>
</gene>
<dbReference type="PANTHER" id="PTHR24379:SF121">
    <property type="entry name" value="C2H2-TYPE DOMAIN-CONTAINING PROTEIN"/>
    <property type="match status" value="1"/>
</dbReference>
<dbReference type="Pfam" id="PF00096">
    <property type="entry name" value="zf-C2H2"/>
    <property type="match status" value="4"/>
</dbReference>
<keyword evidence="1 6" id="KW-0479">Metal-binding</keyword>
<keyword evidence="4 6" id="KW-0862">Zinc</keyword>
<feature type="domain" description="C2H2-type" evidence="7">
    <location>
        <begin position="583"/>
        <end position="605"/>
    </location>
</feature>
<dbReference type="GO" id="GO:0000977">
    <property type="term" value="F:RNA polymerase II transcription regulatory region sequence-specific DNA binding"/>
    <property type="evidence" value="ECO:0007669"/>
    <property type="project" value="TreeGrafter"/>
</dbReference>
<feature type="domain" description="C2H2-type" evidence="7">
    <location>
        <begin position="230"/>
        <end position="258"/>
    </location>
</feature>
<evidence type="ECO:0000256" key="2">
    <source>
        <dbReference type="ARBA" id="ARBA00022737"/>
    </source>
</evidence>
<dbReference type="Gene3D" id="3.30.160.60">
    <property type="entry name" value="Classic Zinc Finger"/>
    <property type="match status" value="4"/>
</dbReference>
<dbReference type="PROSITE" id="PS51915">
    <property type="entry name" value="ZAD"/>
    <property type="match status" value="1"/>
</dbReference>
<evidence type="ECO:0000256" key="6">
    <source>
        <dbReference type="PROSITE-ProRule" id="PRU01263"/>
    </source>
</evidence>
<feature type="binding site" evidence="6">
    <location>
        <position position="56"/>
    </location>
    <ligand>
        <name>Zn(2+)</name>
        <dbReference type="ChEBI" id="CHEBI:29105"/>
    </ligand>
</feature>
<dbReference type="AlphaFoldDB" id="A0A6J1N8U4"/>
<keyword evidence="9" id="KW-1185">Reference proteome</keyword>
<evidence type="ECO:0000259" key="8">
    <source>
        <dbReference type="PROSITE" id="PS51915"/>
    </source>
</evidence>
<dbReference type="PROSITE" id="PS50157">
    <property type="entry name" value="ZINC_FINGER_C2H2_2"/>
    <property type="match status" value="8"/>
</dbReference>
<evidence type="ECO:0000256" key="4">
    <source>
        <dbReference type="ARBA" id="ARBA00022833"/>
    </source>
</evidence>
<dbReference type="GeneID" id="112048263"/>
<evidence type="ECO:0000313" key="9">
    <source>
        <dbReference type="Proteomes" id="UP001652582"/>
    </source>
</evidence>
<feature type="binding site" evidence="6">
    <location>
        <position position="59"/>
    </location>
    <ligand>
        <name>Zn(2+)</name>
        <dbReference type="ChEBI" id="CHEBI:29105"/>
    </ligand>
</feature>
<dbReference type="OrthoDB" id="8922241at2759"/>
<dbReference type="SUPFAM" id="SSF57667">
    <property type="entry name" value="beta-beta-alpha zinc fingers"/>
    <property type="match status" value="4"/>
</dbReference>
<evidence type="ECO:0000256" key="3">
    <source>
        <dbReference type="ARBA" id="ARBA00022771"/>
    </source>
</evidence>
<reference evidence="10" key="1">
    <citation type="submission" date="2025-08" db="UniProtKB">
        <authorList>
            <consortium name="RefSeq"/>
        </authorList>
    </citation>
    <scope>IDENTIFICATION</scope>
</reference>
<dbReference type="InterPro" id="IPR036236">
    <property type="entry name" value="Znf_C2H2_sf"/>
</dbReference>